<accession>K0NMK7</accession>
<name>K0NMK7_9LACO</name>
<reference evidence="1 2" key="1">
    <citation type="submission" date="2012-08" db="EMBL/GenBank/DDBJ databases">
        <title>Draft Genome Sequences of Lactobacillus equicursoris CIP 110162T, isolated from thoroughbred racehorse feces and Lactobacillus sp. CRBIP 24.137 isolated from urine of human.</title>
        <authorList>
            <person name="Cousin S."/>
            <person name="Loux V."/>
            <person name="Ma L."/>
            <person name="Creno S."/>
            <person name="Clermont D."/>
            <person name="Bizet C."/>
            <person name="Bouchier C."/>
        </authorList>
    </citation>
    <scope>NUCLEOTIDE SEQUENCE [LARGE SCALE GENOMIC DNA]</scope>
    <source>
        <strain evidence="1 2">66c</strain>
    </source>
</reference>
<dbReference type="Pfam" id="PF13275">
    <property type="entry name" value="S4_2"/>
    <property type="match status" value="1"/>
</dbReference>
<evidence type="ECO:0000313" key="1">
    <source>
        <dbReference type="EMBL" id="CCK82874.1"/>
    </source>
</evidence>
<dbReference type="AlphaFoldDB" id="K0NMK7"/>
<protein>
    <recommendedName>
        <fullName evidence="3">S4 domain protein YaaA</fullName>
    </recommendedName>
</protein>
<evidence type="ECO:0008006" key="3">
    <source>
        <dbReference type="Google" id="ProtNLM"/>
    </source>
</evidence>
<sequence>MVLNGESEDRRGKKLYPGDRLQVAGETYELVQGL</sequence>
<comment type="caution">
    <text evidence="1">The sequence shown here is derived from an EMBL/GenBank/DDBJ whole genome shotgun (WGS) entry which is preliminary data.</text>
</comment>
<dbReference type="GO" id="GO:0003723">
    <property type="term" value="F:RNA binding"/>
    <property type="evidence" value="ECO:0007669"/>
    <property type="project" value="InterPro"/>
</dbReference>
<evidence type="ECO:0000313" key="2">
    <source>
        <dbReference type="Proteomes" id="UP000009325"/>
    </source>
</evidence>
<dbReference type="InterPro" id="IPR036986">
    <property type="entry name" value="S4_RNA-bd_sf"/>
</dbReference>
<gene>
    <name evidence="1" type="ORF">BN146_01055</name>
</gene>
<dbReference type="SUPFAM" id="SSF55174">
    <property type="entry name" value="Alpha-L RNA-binding motif"/>
    <property type="match status" value="1"/>
</dbReference>
<dbReference type="EMBL" id="CALZ01000018">
    <property type="protein sequence ID" value="CCK82874.1"/>
    <property type="molecule type" value="Genomic_DNA"/>
</dbReference>
<dbReference type="Proteomes" id="UP000009325">
    <property type="component" value="Unassembled WGS sequence"/>
</dbReference>
<dbReference type="Gene3D" id="3.10.290.10">
    <property type="entry name" value="RNA-binding S4 domain"/>
    <property type="match status" value="1"/>
</dbReference>
<organism evidence="1 2">
    <name type="scientific">Lactobacillus equicursoris 66c</name>
    <dbReference type="NCBI Taxonomy" id="872326"/>
    <lineage>
        <taxon>Bacteria</taxon>
        <taxon>Bacillati</taxon>
        <taxon>Bacillota</taxon>
        <taxon>Bacilli</taxon>
        <taxon>Lactobacillales</taxon>
        <taxon>Lactobacillaceae</taxon>
        <taxon>Lactobacillus</taxon>
    </lineage>
</organism>
<proteinExistence type="predicted"/>